<name>A0A0F9GGP6_9ZZZZ</name>
<evidence type="ECO:0000313" key="1">
    <source>
        <dbReference type="EMBL" id="KKL97903.1"/>
    </source>
</evidence>
<accession>A0A0F9GGP6</accession>
<dbReference type="AlphaFoldDB" id="A0A0F9GGP6"/>
<sequence>MNNLIGQKFGRLTVLKRMDNDKHRNSMWLCRCDCGKEKIICGYDLKRGHTQGCGCLRKEIAGITHTTHGHYKTKTYKSWEQMIQRCTNPKVHNYHNYGGRGITICSRWMKFENFLEDMGERPGKNHSIDRINNNGNYCKSNCRWATIKQQNRNRRDNLYFTYKNKTQLLIEWSEETGILYTILYYRIFRSGWTIEKALTTPIKKRRK</sequence>
<proteinExistence type="predicted"/>
<protein>
    <recommendedName>
        <fullName evidence="2">AP2/ERF domain-containing protein</fullName>
    </recommendedName>
</protein>
<comment type="caution">
    <text evidence="1">The sequence shown here is derived from an EMBL/GenBank/DDBJ whole genome shotgun (WGS) entry which is preliminary data.</text>
</comment>
<evidence type="ECO:0008006" key="2">
    <source>
        <dbReference type="Google" id="ProtNLM"/>
    </source>
</evidence>
<dbReference type="EMBL" id="LAZR01018053">
    <property type="protein sequence ID" value="KKL97903.1"/>
    <property type="molecule type" value="Genomic_DNA"/>
</dbReference>
<organism evidence="1">
    <name type="scientific">marine sediment metagenome</name>
    <dbReference type="NCBI Taxonomy" id="412755"/>
    <lineage>
        <taxon>unclassified sequences</taxon>
        <taxon>metagenomes</taxon>
        <taxon>ecological metagenomes</taxon>
    </lineage>
</organism>
<gene>
    <name evidence="1" type="ORF">LCGC14_1829790</name>
</gene>
<reference evidence="1" key="1">
    <citation type="journal article" date="2015" name="Nature">
        <title>Complex archaea that bridge the gap between prokaryotes and eukaryotes.</title>
        <authorList>
            <person name="Spang A."/>
            <person name="Saw J.H."/>
            <person name="Jorgensen S.L."/>
            <person name="Zaremba-Niedzwiedzka K."/>
            <person name="Martijn J."/>
            <person name="Lind A.E."/>
            <person name="van Eijk R."/>
            <person name="Schleper C."/>
            <person name="Guy L."/>
            <person name="Ettema T.J."/>
        </authorList>
    </citation>
    <scope>NUCLEOTIDE SEQUENCE</scope>
</reference>